<sequence>MNAGLEHNEKQKVIGALRSATHKLIKQLQQDKIVSLLEFNELCKIAYKDDVWLGAISKLNYDYRDYSFLDVKINCKYLGSKFKVRFYMGPPAPTHNERPHIAHNLMVEEVDNI</sequence>
<name>A0A362X4V8_9FLAO</name>
<comment type="caution">
    <text evidence="1">The sequence shown here is derived from an EMBL/GenBank/DDBJ whole genome shotgun (WGS) entry which is preliminary data.</text>
</comment>
<accession>A0A362X4V8</accession>
<dbReference type="Proteomes" id="UP000251545">
    <property type="component" value="Unassembled WGS sequence"/>
</dbReference>
<organism evidence="1 2">
    <name type="scientific">Jejuia pallidilutea</name>
    <dbReference type="NCBI Taxonomy" id="504487"/>
    <lineage>
        <taxon>Bacteria</taxon>
        <taxon>Pseudomonadati</taxon>
        <taxon>Bacteroidota</taxon>
        <taxon>Flavobacteriia</taxon>
        <taxon>Flavobacteriales</taxon>
        <taxon>Flavobacteriaceae</taxon>
        <taxon>Jejuia</taxon>
    </lineage>
</organism>
<reference evidence="1 2" key="1">
    <citation type="submission" date="2018-02" db="EMBL/GenBank/DDBJ databases">
        <title>Genomic Encyclopedia of Archaeal and Bacterial Type Strains, Phase II (KMG-II): from individual species to whole genera.</title>
        <authorList>
            <person name="Goeker M."/>
        </authorList>
    </citation>
    <scope>NUCLEOTIDE SEQUENCE [LARGE SCALE GENOMIC DNA]</scope>
    <source>
        <strain evidence="1 2">DSM 21165</strain>
    </source>
</reference>
<evidence type="ECO:0000313" key="1">
    <source>
        <dbReference type="EMBL" id="PQV51777.1"/>
    </source>
</evidence>
<dbReference type="RefSeq" id="WP_105472708.1">
    <property type="nucleotide sequence ID" value="NZ_PVEO01000001.1"/>
</dbReference>
<dbReference type="EMBL" id="PVEO01000001">
    <property type="protein sequence ID" value="PQV51777.1"/>
    <property type="molecule type" value="Genomic_DNA"/>
</dbReference>
<protein>
    <submittedName>
        <fullName evidence="1">Uncharacterized protein</fullName>
    </submittedName>
</protein>
<dbReference type="AlphaFoldDB" id="A0A362X4V8"/>
<evidence type="ECO:0000313" key="2">
    <source>
        <dbReference type="Proteomes" id="UP000251545"/>
    </source>
</evidence>
<gene>
    <name evidence="1" type="ORF">CLV33_101709</name>
</gene>
<proteinExistence type="predicted"/>